<name>A0A4R3JF12_9PROT</name>
<feature type="transmembrane region" description="Helical" evidence="2">
    <location>
        <begin position="12"/>
        <end position="30"/>
    </location>
</feature>
<feature type="transmembrane region" description="Helical" evidence="2">
    <location>
        <begin position="65"/>
        <end position="86"/>
    </location>
</feature>
<evidence type="ECO:0000256" key="1">
    <source>
        <dbReference type="SAM" id="Coils"/>
    </source>
</evidence>
<keyword evidence="1" id="KW-0175">Coiled coil</keyword>
<dbReference type="Proteomes" id="UP000295304">
    <property type="component" value="Unassembled WGS sequence"/>
</dbReference>
<dbReference type="RefSeq" id="WP_132937437.1">
    <property type="nucleotide sequence ID" value="NZ_CP119676.1"/>
</dbReference>
<accession>A0A4R3JF12</accession>
<sequence>MKSEKQTRLKKLGTIAGGTLVVGLIAYVLAGIYPTMLMIATFIAFVVLTPLFFKPPYRLMRSQLLVFGMLILTLTIMVRAVTVSTLQDAELKAEQARELEILKTINPAAYLDELKTQGRNKEWLAAMKNLRPDEYVAEMARRDEQAKQEVARKAERAKAEANRKAIEAAEARPKSVPGHTFKLEKDAQIATSMQAVQEAVNLVRARGYRCDSVLIMSKMAFKRGYTLICNKTSYEYDIVDQGGNWVVQYVD</sequence>
<reference evidence="3 4" key="1">
    <citation type="submission" date="2019-03" db="EMBL/GenBank/DDBJ databases">
        <title>Genomic Encyclopedia of Type Strains, Phase IV (KMG-IV): sequencing the most valuable type-strain genomes for metagenomic binning, comparative biology and taxonomic classification.</title>
        <authorList>
            <person name="Goeker M."/>
        </authorList>
    </citation>
    <scope>NUCLEOTIDE SEQUENCE [LARGE SCALE GENOMIC DNA]</scope>
    <source>
        <strain evidence="3 4">DSM 101688</strain>
    </source>
</reference>
<evidence type="ECO:0000256" key="2">
    <source>
        <dbReference type="SAM" id="Phobius"/>
    </source>
</evidence>
<organism evidence="3 4">
    <name type="scientific">Varunaivibrio sulfuroxidans</name>
    <dbReference type="NCBI Taxonomy" id="1773489"/>
    <lineage>
        <taxon>Bacteria</taxon>
        <taxon>Pseudomonadati</taxon>
        <taxon>Pseudomonadota</taxon>
        <taxon>Alphaproteobacteria</taxon>
        <taxon>Rhodospirillales</taxon>
        <taxon>Magnetovibrionaceae</taxon>
        <taxon>Varunaivibrio</taxon>
    </lineage>
</organism>
<keyword evidence="2" id="KW-0812">Transmembrane</keyword>
<evidence type="ECO:0000313" key="3">
    <source>
        <dbReference type="EMBL" id="TCS64678.1"/>
    </source>
</evidence>
<comment type="caution">
    <text evidence="3">The sequence shown here is derived from an EMBL/GenBank/DDBJ whole genome shotgun (WGS) entry which is preliminary data.</text>
</comment>
<keyword evidence="2" id="KW-1133">Transmembrane helix</keyword>
<dbReference type="OrthoDB" id="7373878at2"/>
<dbReference type="AlphaFoldDB" id="A0A4R3JF12"/>
<feature type="coiled-coil region" evidence="1">
    <location>
        <begin position="140"/>
        <end position="172"/>
    </location>
</feature>
<proteinExistence type="predicted"/>
<keyword evidence="4" id="KW-1185">Reference proteome</keyword>
<feature type="transmembrane region" description="Helical" evidence="2">
    <location>
        <begin position="36"/>
        <end position="53"/>
    </location>
</feature>
<dbReference type="EMBL" id="SLZW01000001">
    <property type="protein sequence ID" value="TCS64678.1"/>
    <property type="molecule type" value="Genomic_DNA"/>
</dbReference>
<evidence type="ECO:0000313" key="4">
    <source>
        <dbReference type="Proteomes" id="UP000295304"/>
    </source>
</evidence>
<gene>
    <name evidence="3" type="ORF">EDD55_1013</name>
</gene>
<keyword evidence="2" id="KW-0472">Membrane</keyword>
<protein>
    <submittedName>
        <fullName evidence="3">Uncharacterized protein</fullName>
    </submittedName>
</protein>